<dbReference type="Pfam" id="PF07715">
    <property type="entry name" value="Plug"/>
    <property type="match status" value="1"/>
</dbReference>
<keyword evidence="4 8" id="KW-0812">Transmembrane</keyword>
<evidence type="ECO:0000313" key="12">
    <source>
        <dbReference type="Proteomes" id="UP000560658"/>
    </source>
</evidence>
<dbReference type="GO" id="GO:0015344">
    <property type="term" value="F:siderophore uptake transmembrane transporter activity"/>
    <property type="evidence" value="ECO:0007669"/>
    <property type="project" value="TreeGrafter"/>
</dbReference>
<evidence type="ECO:0000313" key="11">
    <source>
        <dbReference type="EMBL" id="MBB4042890.1"/>
    </source>
</evidence>
<dbReference type="NCBIfam" id="TIGR04057">
    <property type="entry name" value="SusC_RagA_signa"/>
    <property type="match status" value="1"/>
</dbReference>
<dbReference type="NCBIfam" id="TIGR04056">
    <property type="entry name" value="OMP_RagA_SusC"/>
    <property type="match status" value="1"/>
</dbReference>
<evidence type="ECO:0000256" key="6">
    <source>
        <dbReference type="ARBA" id="ARBA00023136"/>
    </source>
</evidence>
<feature type="domain" description="TonB-dependent receptor plug" evidence="10">
    <location>
        <begin position="135"/>
        <end position="244"/>
    </location>
</feature>
<dbReference type="GO" id="GO:0009279">
    <property type="term" value="C:cell outer membrane"/>
    <property type="evidence" value="ECO:0007669"/>
    <property type="project" value="UniProtKB-SubCell"/>
</dbReference>
<dbReference type="InterPro" id="IPR012910">
    <property type="entry name" value="Plug_dom"/>
</dbReference>
<dbReference type="InterPro" id="IPR036942">
    <property type="entry name" value="Beta-barrel_TonB_sf"/>
</dbReference>
<dbReference type="InterPro" id="IPR023997">
    <property type="entry name" value="TonB-dep_OMP_SusC/RagA_CS"/>
</dbReference>
<gene>
    <name evidence="11" type="ORF">GGR06_000655</name>
</gene>
<dbReference type="Gene3D" id="2.40.170.20">
    <property type="entry name" value="TonB-dependent receptor, beta-barrel domain"/>
    <property type="match status" value="1"/>
</dbReference>
<dbReference type="FunFam" id="2.60.40.1120:FF:000003">
    <property type="entry name" value="Outer membrane protein Omp121"/>
    <property type="match status" value="1"/>
</dbReference>
<dbReference type="SUPFAM" id="SSF49464">
    <property type="entry name" value="Carboxypeptidase regulatory domain-like"/>
    <property type="match status" value="1"/>
</dbReference>
<dbReference type="Proteomes" id="UP000560658">
    <property type="component" value="Unassembled WGS sequence"/>
</dbReference>
<comment type="similarity">
    <text evidence="8">Belongs to the TonB-dependent receptor family.</text>
</comment>
<dbReference type="GO" id="GO:0044718">
    <property type="term" value="P:siderophore transmembrane transport"/>
    <property type="evidence" value="ECO:0007669"/>
    <property type="project" value="TreeGrafter"/>
</dbReference>
<feature type="chain" id="PRO_5032540319" evidence="9">
    <location>
        <begin position="34"/>
        <end position="1071"/>
    </location>
</feature>
<evidence type="ECO:0000256" key="3">
    <source>
        <dbReference type="ARBA" id="ARBA00022452"/>
    </source>
</evidence>
<evidence type="ECO:0000256" key="2">
    <source>
        <dbReference type="ARBA" id="ARBA00022448"/>
    </source>
</evidence>
<keyword evidence="2 8" id="KW-0813">Transport</keyword>
<keyword evidence="7 8" id="KW-0998">Cell outer membrane</keyword>
<dbReference type="AlphaFoldDB" id="A0A840CSL1"/>
<evidence type="ECO:0000256" key="7">
    <source>
        <dbReference type="ARBA" id="ARBA00023237"/>
    </source>
</evidence>
<dbReference type="InterPro" id="IPR018247">
    <property type="entry name" value="EF_Hand_1_Ca_BS"/>
</dbReference>
<reference evidence="11" key="1">
    <citation type="submission" date="2020-08" db="EMBL/GenBank/DDBJ databases">
        <title>Genomic Encyclopedia of Type Strains, Phase IV (KMG-IV): sequencing the most valuable type-strain genomes for metagenomic binning, comparative biology and taxonomic classification.</title>
        <authorList>
            <person name="Goeker M."/>
        </authorList>
    </citation>
    <scope>NUCLEOTIDE SEQUENCE [LARGE SCALE GENOMIC DNA]</scope>
    <source>
        <strain evidence="11">DSM 105720</strain>
    </source>
</reference>
<evidence type="ECO:0000256" key="1">
    <source>
        <dbReference type="ARBA" id="ARBA00004571"/>
    </source>
</evidence>
<keyword evidence="6 8" id="KW-0472">Membrane</keyword>
<feature type="signal peptide" evidence="9">
    <location>
        <begin position="1"/>
        <end position="33"/>
    </location>
</feature>
<dbReference type="PANTHER" id="PTHR30069">
    <property type="entry name" value="TONB-DEPENDENT OUTER MEMBRANE RECEPTOR"/>
    <property type="match status" value="1"/>
</dbReference>
<keyword evidence="12" id="KW-1185">Reference proteome</keyword>
<accession>A0A840CSL1</accession>
<dbReference type="SUPFAM" id="SSF56935">
    <property type="entry name" value="Porins"/>
    <property type="match status" value="1"/>
</dbReference>
<comment type="subcellular location">
    <subcellularLocation>
        <location evidence="1 8">Cell outer membrane</location>
        <topology evidence="1 8">Multi-pass membrane protein</topology>
    </subcellularLocation>
</comment>
<evidence type="ECO:0000259" key="10">
    <source>
        <dbReference type="Pfam" id="PF07715"/>
    </source>
</evidence>
<proteinExistence type="inferred from homology"/>
<keyword evidence="3 8" id="KW-1134">Transmembrane beta strand</keyword>
<dbReference type="Pfam" id="PF13715">
    <property type="entry name" value="CarbopepD_reg_2"/>
    <property type="match status" value="1"/>
</dbReference>
<evidence type="ECO:0000256" key="5">
    <source>
        <dbReference type="ARBA" id="ARBA00022729"/>
    </source>
</evidence>
<organism evidence="11 12">
    <name type="scientific">Bacteroides reticulotermitis</name>
    <dbReference type="NCBI Taxonomy" id="1133319"/>
    <lineage>
        <taxon>Bacteria</taxon>
        <taxon>Pseudomonadati</taxon>
        <taxon>Bacteroidota</taxon>
        <taxon>Bacteroidia</taxon>
        <taxon>Bacteroidales</taxon>
        <taxon>Bacteroidaceae</taxon>
        <taxon>Bacteroides</taxon>
    </lineage>
</organism>
<dbReference type="PROSITE" id="PS52016">
    <property type="entry name" value="TONB_DEPENDENT_REC_3"/>
    <property type="match status" value="1"/>
</dbReference>
<dbReference type="EMBL" id="JACIER010000002">
    <property type="protein sequence ID" value="MBB4042890.1"/>
    <property type="molecule type" value="Genomic_DNA"/>
</dbReference>
<name>A0A840CSL1_9BACE</name>
<dbReference type="InterPro" id="IPR037066">
    <property type="entry name" value="Plug_dom_sf"/>
</dbReference>
<sequence length="1071" mass="118222">MKKNHFRLSSGRILFSTMMVSALLAGGPQAAFADVIEVQSVQQSGALKGKIVDSNGEPVIGANVKLKGSTHGTITDMDGNFMLNNVSGGTLVISFIGYKTQEVPVKGTNLSKIVMHEDSEVLDEVVVVGYGTMKKESLTGSVAVVDSKIFKDKGTLANPLQAMQGQVPGVRITRSSAAPGEEGWNISVRGAVSKNSTEPLVIIDGVPADGTSVLAQLNASDIESINFLKDASAAIYGSKAAGGVILVTTKRPDAGKAKIEYSGSYTRKIVGLQPNLMGYDDWTDTVIQAVQNDPQSTTAAWIQYATLAKALKGQYLDLLNGQNPSEPMPGYFAGVPDLVFMDVDWNDVLWGGAGSTQHDLSISGGTEKSNYRLSFGYLYDGSTLQCGNNSNERYNFRLSNNFKVTDRFSITSVISASRQNQVAPTMLGSVASAMPLHPGFPVSTIDGKPYQWGSEYGPNWLAELGGDNKLLVTALNINETFKFELMKGLNLTTTLGYSTNDATRDEQYLSIDWYSYNGNKLKTDSNPYPTTAESAYTKSSAKTDNYTASAYLNYTQKWNDVHDFTAMVGTQYDRKAYQYSATKAKDIQKPLEVLNGSGEVSINKVEKYEEALMSYFSRLNYSYKSKYLVEANARYDGSSKFQPENRWNFFYGFSGGWRITEEPFMAGVKTVLNELKLKASYGEVGNQSGIGRFDGIQLYDYRSGSGAYIGDGRITYVAASGSLVSKDRTWERIHNYNIGLDFYALDSRLSGSIDFYMKKNNNMLIERLYPGVLGGKAPSGNDGKFESKGYDGTISWKDKVRDFSYHVGATFSYMTNTLKSGGTDVITAGYNTAVNGYPLNSVFGYQYVGKIQNEEQLKKYKDKFLGSNTIDMPSVIRLGDNMYHDANGDGQLTQEDMVYLGSDDPKFSYSFDLGFAWKGFDFSANFQGVAKRTVFREADAYKIPFRTVYRNTSDYTLGKTWSPETPNNRYPAYTTNSRINNYNYMASSWSVENGSYLRLKNIVLGYTLPAVVYQKLNNVISNMRVYVSGADLWEISKINDGWDPETTRTVKGGRERYPFNRTFTIGLNATF</sequence>
<dbReference type="Gene3D" id="2.170.130.10">
    <property type="entry name" value="TonB-dependent receptor, plug domain"/>
    <property type="match status" value="1"/>
</dbReference>
<dbReference type="InterPro" id="IPR023996">
    <property type="entry name" value="TonB-dep_OMP_SusC/RagA"/>
</dbReference>
<keyword evidence="5 9" id="KW-0732">Signal</keyword>
<comment type="caution">
    <text evidence="11">The sequence shown here is derived from an EMBL/GenBank/DDBJ whole genome shotgun (WGS) entry which is preliminary data.</text>
</comment>
<dbReference type="Gene3D" id="2.60.40.1120">
    <property type="entry name" value="Carboxypeptidase-like, regulatory domain"/>
    <property type="match status" value="1"/>
</dbReference>
<evidence type="ECO:0000256" key="8">
    <source>
        <dbReference type="PROSITE-ProRule" id="PRU01360"/>
    </source>
</evidence>
<dbReference type="RefSeq" id="WP_244436927.1">
    <property type="nucleotide sequence ID" value="NZ_JACIER010000002.1"/>
</dbReference>
<dbReference type="InterPro" id="IPR039426">
    <property type="entry name" value="TonB-dep_rcpt-like"/>
</dbReference>
<protein>
    <submittedName>
        <fullName evidence="11">TonB-linked SusC/RagA family outer membrane protein</fullName>
    </submittedName>
</protein>
<dbReference type="PROSITE" id="PS00018">
    <property type="entry name" value="EF_HAND_1"/>
    <property type="match status" value="1"/>
</dbReference>
<evidence type="ECO:0000256" key="9">
    <source>
        <dbReference type="SAM" id="SignalP"/>
    </source>
</evidence>
<dbReference type="PANTHER" id="PTHR30069:SF29">
    <property type="entry name" value="HEMOGLOBIN AND HEMOGLOBIN-HAPTOGLOBIN-BINDING PROTEIN 1-RELATED"/>
    <property type="match status" value="1"/>
</dbReference>
<dbReference type="InterPro" id="IPR008969">
    <property type="entry name" value="CarboxyPept-like_regulatory"/>
</dbReference>
<evidence type="ECO:0000256" key="4">
    <source>
        <dbReference type="ARBA" id="ARBA00022692"/>
    </source>
</evidence>